<name>A0A8N5EYG8_GEOFO</name>
<evidence type="ECO:0000313" key="2">
    <source>
        <dbReference type="Proteomes" id="UP000504602"/>
    </source>
</evidence>
<protein>
    <submittedName>
        <fullName evidence="3">Uncharacterized protein LOC115948711</fullName>
    </submittedName>
</protein>
<sequence length="341" mass="35273">MEQEEAGKGQEPGVLPVWVVRESQGWVQALPLGAGTQGCSRQCHLQAVAIQGSAIPGGSAVPRQCHPQAVPLPGSAVPRGQCHPQAVPLPGSAIPRGQCHPQAVPLPGSAIPRQCQSQAEPFPGTLLGAAASPGGFSTLGGRALAVLLLQARLRSCWCPPAAEGQGGDSSWLLWGNLSNPFGAILARRDTESSLAQPRAGTVPSDKPWEFVSSLCRKTKPQEHPDQPALPGARESCGGRRMRSKGLLWAGEGSLGSLVPSRPAPPAPQLAPGAVLTHSGHLQGYPSSEGPACLPAGSAPTGDTGTADRVRVLHLFPSSCLEVPGLGQIPHWMENCWPRNGG</sequence>
<organism evidence="2 3">
    <name type="scientific">Geospiza fortis</name>
    <name type="common">Medium ground-finch</name>
    <dbReference type="NCBI Taxonomy" id="48883"/>
    <lineage>
        <taxon>Eukaryota</taxon>
        <taxon>Metazoa</taxon>
        <taxon>Chordata</taxon>
        <taxon>Craniata</taxon>
        <taxon>Vertebrata</taxon>
        <taxon>Euteleostomi</taxon>
        <taxon>Archelosauria</taxon>
        <taxon>Archosauria</taxon>
        <taxon>Dinosauria</taxon>
        <taxon>Saurischia</taxon>
        <taxon>Theropoda</taxon>
        <taxon>Coelurosauria</taxon>
        <taxon>Aves</taxon>
        <taxon>Neognathae</taxon>
        <taxon>Neoaves</taxon>
        <taxon>Telluraves</taxon>
        <taxon>Australaves</taxon>
        <taxon>Passeriformes</taxon>
        <taxon>Thraupidae</taxon>
        <taxon>Geospiza</taxon>
    </lineage>
</organism>
<keyword evidence="2" id="KW-1185">Reference proteome</keyword>
<dbReference type="GeneID" id="115948711"/>
<evidence type="ECO:0000256" key="1">
    <source>
        <dbReference type="SAM" id="MobiDB-lite"/>
    </source>
</evidence>
<proteinExistence type="predicted"/>
<accession>A0A8N5EYG8</accession>
<feature type="region of interest" description="Disordered" evidence="1">
    <location>
        <begin position="259"/>
        <end position="301"/>
    </location>
</feature>
<feature type="region of interest" description="Disordered" evidence="1">
    <location>
        <begin position="218"/>
        <end position="238"/>
    </location>
</feature>
<gene>
    <name evidence="3" type="primary">LOC115948711</name>
</gene>
<reference evidence="3" key="1">
    <citation type="submission" date="2025-08" db="UniProtKB">
        <authorList>
            <consortium name="RefSeq"/>
        </authorList>
    </citation>
    <scope>IDENTIFICATION</scope>
</reference>
<dbReference type="Proteomes" id="UP000504602">
    <property type="component" value="Unplaced"/>
</dbReference>
<evidence type="ECO:0000313" key="3">
    <source>
        <dbReference type="RefSeq" id="XP_030919007.1"/>
    </source>
</evidence>
<dbReference type="RefSeq" id="XP_030919007.1">
    <property type="nucleotide sequence ID" value="XM_031063147.1"/>
</dbReference>
<dbReference type="OrthoDB" id="10535389at2759"/>
<dbReference type="AlphaFoldDB" id="A0A8N5EYG8"/>